<evidence type="ECO:0000313" key="2">
    <source>
        <dbReference type="EMBL" id="MCQ4164572.1"/>
    </source>
</evidence>
<keyword evidence="1" id="KW-0472">Membrane</keyword>
<dbReference type="RefSeq" id="WP_255913381.1">
    <property type="nucleotide sequence ID" value="NZ_JANFQO010000005.1"/>
</dbReference>
<reference evidence="2" key="1">
    <citation type="submission" date="2022-07" db="EMBL/GenBank/DDBJ databases">
        <title>Tahibacter sp., a new gammaproteobacterium isolated from the silt sample collected at pig farm.</title>
        <authorList>
            <person name="Chen H."/>
        </authorList>
    </citation>
    <scope>NUCLEOTIDE SEQUENCE</scope>
    <source>
        <strain evidence="2">P2K</strain>
    </source>
</reference>
<name>A0ABT1QQL6_9GAMM</name>
<organism evidence="2 3">
    <name type="scientific">Tahibacter harae</name>
    <dbReference type="NCBI Taxonomy" id="2963937"/>
    <lineage>
        <taxon>Bacteria</taxon>
        <taxon>Pseudomonadati</taxon>
        <taxon>Pseudomonadota</taxon>
        <taxon>Gammaproteobacteria</taxon>
        <taxon>Lysobacterales</taxon>
        <taxon>Rhodanobacteraceae</taxon>
        <taxon>Tahibacter</taxon>
    </lineage>
</organism>
<gene>
    <name evidence="2" type="ORF">NM961_07595</name>
</gene>
<keyword evidence="3" id="KW-1185">Reference proteome</keyword>
<comment type="caution">
    <text evidence="2">The sequence shown here is derived from an EMBL/GenBank/DDBJ whole genome shotgun (WGS) entry which is preliminary data.</text>
</comment>
<protein>
    <submittedName>
        <fullName evidence="2">Uncharacterized protein</fullName>
    </submittedName>
</protein>
<dbReference type="Proteomes" id="UP001165498">
    <property type="component" value="Unassembled WGS sequence"/>
</dbReference>
<evidence type="ECO:0000313" key="3">
    <source>
        <dbReference type="Proteomes" id="UP001165498"/>
    </source>
</evidence>
<feature type="transmembrane region" description="Helical" evidence="1">
    <location>
        <begin position="20"/>
        <end position="44"/>
    </location>
</feature>
<feature type="transmembrane region" description="Helical" evidence="1">
    <location>
        <begin position="50"/>
        <end position="76"/>
    </location>
</feature>
<dbReference type="EMBL" id="JANFQO010000005">
    <property type="protein sequence ID" value="MCQ4164572.1"/>
    <property type="molecule type" value="Genomic_DNA"/>
</dbReference>
<proteinExistence type="predicted"/>
<sequence>MQTPTSAEIAVSTPRSKKWWLIALAAGLCLASWIALAAGLLLGVGFTPRLVLATAAALSTEALMWVTAAVLGLRLFEARRKVWQRVRTMFGA</sequence>
<accession>A0ABT1QQL6</accession>
<keyword evidence="1" id="KW-1133">Transmembrane helix</keyword>
<keyword evidence="1" id="KW-0812">Transmembrane</keyword>
<evidence type="ECO:0000256" key="1">
    <source>
        <dbReference type="SAM" id="Phobius"/>
    </source>
</evidence>